<dbReference type="Proteomes" id="UP000192505">
    <property type="component" value="Unassembled WGS sequence"/>
</dbReference>
<proteinExistence type="predicted"/>
<dbReference type="AlphaFoldDB" id="A0A1W9KRQ8"/>
<protein>
    <submittedName>
        <fullName evidence="1">Uncharacterized protein</fullName>
    </submittedName>
</protein>
<organism evidence="1 2">
    <name type="scientific">Rhodoferax ferrireducens</name>
    <dbReference type="NCBI Taxonomy" id="192843"/>
    <lineage>
        <taxon>Bacteria</taxon>
        <taxon>Pseudomonadati</taxon>
        <taxon>Pseudomonadota</taxon>
        <taxon>Betaproteobacteria</taxon>
        <taxon>Burkholderiales</taxon>
        <taxon>Comamonadaceae</taxon>
        <taxon>Rhodoferax</taxon>
    </lineage>
</organism>
<comment type="caution">
    <text evidence="1">The sequence shown here is derived from an EMBL/GenBank/DDBJ whole genome shotgun (WGS) entry which is preliminary data.</text>
</comment>
<accession>A0A1W9KRQ8</accession>
<reference evidence="1 2" key="1">
    <citation type="submission" date="2017-01" db="EMBL/GenBank/DDBJ databases">
        <title>Novel large sulfur bacteria in the metagenomes of groundwater-fed chemosynthetic microbial mats in the Lake Huron basin.</title>
        <authorList>
            <person name="Sharrar A.M."/>
            <person name="Flood B.E."/>
            <person name="Bailey J.V."/>
            <person name="Jones D.S."/>
            <person name="Biddanda B."/>
            <person name="Ruberg S.A."/>
            <person name="Marcus D.N."/>
            <person name="Dick G.J."/>
        </authorList>
    </citation>
    <scope>NUCLEOTIDE SEQUENCE [LARGE SCALE GENOMIC DNA]</scope>
    <source>
        <strain evidence="1">A7</strain>
    </source>
</reference>
<dbReference type="EMBL" id="MTEI01000011">
    <property type="protein sequence ID" value="OQW87028.1"/>
    <property type="molecule type" value="Genomic_DNA"/>
</dbReference>
<evidence type="ECO:0000313" key="2">
    <source>
        <dbReference type="Proteomes" id="UP000192505"/>
    </source>
</evidence>
<evidence type="ECO:0000313" key="1">
    <source>
        <dbReference type="EMBL" id="OQW87028.1"/>
    </source>
</evidence>
<sequence>MPEAWRYAPNYDTPEAAQKLLQAVLTAHATIVFAQTKVNPDEFGTVPDWNTVRRELHAALKAAGHPAGD</sequence>
<gene>
    <name evidence="1" type="ORF">BWK72_14920</name>
</gene>
<name>A0A1W9KRQ8_9BURK</name>